<evidence type="ECO:0000259" key="6">
    <source>
        <dbReference type="Pfam" id="PF01323"/>
    </source>
</evidence>
<dbReference type="InterPro" id="IPR036249">
    <property type="entry name" value="Thioredoxin-like_sf"/>
</dbReference>
<evidence type="ECO:0000256" key="5">
    <source>
        <dbReference type="PIRSR" id="PIRSR006386-1"/>
    </source>
</evidence>
<accession>A0A6A5TQI8</accession>
<organism evidence="7 8">
    <name type="scientific">Byssothecium circinans</name>
    <dbReference type="NCBI Taxonomy" id="147558"/>
    <lineage>
        <taxon>Eukaryota</taxon>
        <taxon>Fungi</taxon>
        <taxon>Dikarya</taxon>
        <taxon>Ascomycota</taxon>
        <taxon>Pezizomycotina</taxon>
        <taxon>Dothideomycetes</taxon>
        <taxon>Pleosporomycetidae</taxon>
        <taxon>Pleosporales</taxon>
        <taxon>Massarineae</taxon>
        <taxon>Massarinaceae</taxon>
        <taxon>Byssothecium</taxon>
    </lineage>
</organism>
<name>A0A6A5TQI8_9PLEO</name>
<dbReference type="AlphaFoldDB" id="A0A6A5TQI8"/>
<feature type="domain" description="DSBA-like thioredoxin" evidence="6">
    <location>
        <begin position="6"/>
        <end position="205"/>
    </location>
</feature>
<dbReference type="PANTHER" id="PTHR42943:SF2">
    <property type="entry name" value="GLUTATHIONE S-TRANSFERASE KAPPA 1"/>
    <property type="match status" value="1"/>
</dbReference>
<comment type="similarity">
    <text evidence="1 4">Belongs to the GST superfamily. Kappa family.</text>
</comment>
<comment type="catalytic activity">
    <reaction evidence="3 4">
        <text>RX + glutathione = an S-substituted glutathione + a halide anion + H(+)</text>
        <dbReference type="Rhea" id="RHEA:16437"/>
        <dbReference type="ChEBI" id="CHEBI:15378"/>
        <dbReference type="ChEBI" id="CHEBI:16042"/>
        <dbReference type="ChEBI" id="CHEBI:17792"/>
        <dbReference type="ChEBI" id="CHEBI:57925"/>
        <dbReference type="ChEBI" id="CHEBI:90779"/>
        <dbReference type="EC" id="2.5.1.18"/>
    </reaction>
</comment>
<gene>
    <name evidence="7" type="ORF">CC80DRAFT_494219</name>
</gene>
<dbReference type="GO" id="GO:0005739">
    <property type="term" value="C:mitochondrion"/>
    <property type="evidence" value="ECO:0007669"/>
    <property type="project" value="TreeGrafter"/>
</dbReference>
<dbReference type="PANTHER" id="PTHR42943">
    <property type="entry name" value="GLUTATHIONE S-TRANSFERASE KAPPA"/>
    <property type="match status" value="1"/>
</dbReference>
<dbReference type="GO" id="GO:0004364">
    <property type="term" value="F:glutathione transferase activity"/>
    <property type="evidence" value="ECO:0007669"/>
    <property type="project" value="UniProtKB-UniRule"/>
</dbReference>
<dbReference type="Proteomes" id="UP000800035">
    <property type="component" value="Unassembled WGS sequence"/>
</dbReference>
<proteinExistence type="inferred from homology"/>
<dbReference type="PIRSF" id="PIRSF006386">
    <property type="entry name" value="HCCAis_GSTk"/>
    <property type="match status" value="1"/>
</dbReference>
<reference evidence="7" key="1">
    <citation type="journal article" date="2020" name="Stud. Mycol.">
        <title>101 Dothideomycetes genomes: a test case for predicting lifestyles and emergence of pathogens.</title>
        <authorList>
            <person name="Haridas S."/>
            <person name="Albert R."/>
            <person name="Binder M."/>
            <person name="Bloem J."/>
            <person name="Labutti K."/>
            <person name="Salamov A."/>
            <person name="Andreopoulos B."/>
            <person name="Baker S."/>
            <person name="Barry K."/>
            <person name="Bills G."/>
            <person name="Bluhm B."/>
            <person name="Cannon C."/>
            <person name="Castanera R."/>
            <person name="Culley D."/>
            <person name="Daum C."/>
            <person name="Ezra D."/>
            <person name="Gonzalez J."/>
            <person name="Henrissat B."/>
            <person name="Kuo A."/>
            <person name="Liang C."/>
            <person name="Lipzen A."/>
            <person name="Lutzoni F."/>
            <person name="Magnuson J."/>
            <person name="Mondo S."/>
            <person name="Nolan M."/>
            <person name="Ohm R."/>
            <person name="Pangilinan J."/>
            <person name="Park H.-J."/>
            <person name="Ramirez L."/>
            <person name="Alfaro M."/>
            <person name="Sun H."/>
            <person name="Tritt A."/>
            <person name="Yoshinaga Y."/>
            <person name="Zwiers L.-H."/>
            <person name="Turgeon B."/>
            <person name="Goodwin S."/>
            <person name="Spatafora J."/>
            <person name="Crous P."/>
            <person name="Grigoriev I."/>
        </authorList>
    </citation>
    <scope>NUCLEOTIDE SEQUENCE</scope>
    <source>
        <strain evidence="7">CBS 675.92</strain>
    </source>
</reference>
<dbReference type="EC" id="2.5.1.18" evidence="4"/>
<keyword evidence="8" id="KW-1185">Reference proteome</keyword>
<dbReference type="EMBL" id="ML977001">
    <property type="protein sequence ID" value="KAF1953979.1"/>
    <property type="molecule type" value="Genomic_DNA"/>
</dbReference>
<evidence type="ECO:0000256" key="3">
    <source>
        <dbReference type="ARBA" id="ARBA00047960"/>
    </source>
</evidence>
<evidence type="ECO:0000256" key="4">
    <source>
        <dbReference type="PIRNR" id="PIRNR006386"/>
    </source>
</evidence>
<dbReference type="FunFam" id="3.40.30.10:FF:000096">
    <property type="entry name" value="Glutathione S-transferase kappa"/>
    <property type="match status" value="1"/>
</dbReference>
<dbReference type="SUPFAM" id="SSF52833">
    <property type="entry name" value="Thioredoxin-like"/>
    <property type="match status" value="1"/>
</dbReference>
<dbReference type="InterPro" id="IPR001853">
    <property type="entry name" value="DSBA-like_thioredoxin_dom"/>
</dbReference>
<sequence length="220" mass="24674">MPKPKITLYLDVVSPFAYIGFHILQNAPAFKNCDATYVPIFLGGLMHACGNTPPVNIKNKDKWINKERLRWAKYFNVPISSTSPPNFPINTLHLQRVLAALSISHPQSLESALSLFWQNFWVHWNEPTKPENLLAMVSTIFGSEEEAKKVLERSKGEEAKKLLTANTEKAFAEGAFGLPWFVATNSKGETEGYWGIDHMGQLCDFLGLERPGGKGWKALL</sequence>
<dbReference type="InterPro" id="IPR051924">
    <property type="entry name" value="GST_Kappa/NadH"/>
</dbReference>
<dbReference type="Gene3D" id="3.40.30.10">
    <property type="entry name" value="Glutaredoxin"/>
    <property type="match status" value="1"/>
</dbReference>
<dbReference type="Pfam" id="PF01323">
    <property type="entry name" value="DSBA"/>
    <property type="match status" value="1"/>
</dbReference>
<keyword evidence="7" id="KW-0413">Isomerase</keyword>
<dbReference type="GO" id="GO:0016853">
    <property type="term" value="F:isomerase activity"/>
    <property type="evidence" value="ECO:0007669"/>
    <property type="project" value="UniProtKB-KW"/>
</dbReference>
<evidence type="ECO:0000313" key="8">
    <source>
        <dbReference type="Proteomes" id="UP000800035"/>
    </source>
</evidence>
<dbReference type="InterPro" id="IPR014440">
    <property type="entry name" value="HCCAis_GSTk"/>
</dbReference>
<evidence type="ECO:0000256" key="2">
    <source>
        <dbReference type="ARBA" id="ARBA00022679"/>
    </source>
</evidence>
<feature type="active site" description="Nucleophile" evidence="5">
    <location>
        <position position="14"/>
    </location>
</feature>
<protein>
    <recommendedName>
        <fullName evidence="4">Glutathione S-transferase kappa</fullName>
        <ecNumber evidence="4">2.5.1.18</ecNumber>
    </recommendedName>
</protein>
<dbReference type="GO" id="GO:0005777">
    <property type="term" value="C:peroxisome"/>
    <property type="evidence" value="ECO:0007669"/>
    <property type="project" value="TreeGrafter"/>
</dbReference>
<dbReference type="GO" id="GO:0004602">
    <property type="term" value="F:glutathione peroxidase activity"/>
    <property type="evidence" value="ECO:0007669"/>
    <property type="project" value="TreeGrafter"/>
</dbReference>
<evidence type="ECO:0000256" key="1">
    <source>
        <dbReference type="ARBA" id="ARBA00006494"/>
    </source>
</evidence>
<dbReference type="OrthoDB" id="4664297at2759"/>
<evidence type="ECO:0000313" key="7">
    <source>
        <dbReference type="EMBL" id="KAF1953979.1"/>
    </source>
</evidence>
<keyword evidence="2 4" id="KW-0808">Transferase</keyword>
<dbReference type="GO" id="GO:0006749">
    <property type="term" value="P:glutathione metabolic process"/>
    <property type="evidence" value="ECO:0007669"/>
    <property type="project" value="TreeGrafter"/>
</dbReference>